<accession>A0ABR4DXX5</accession>
<reference evidence="1 2" key="1">
    <citation type="submission" date="2024-03" db="EMBL/GenBank/DDBJ databases">
        <title>A high-quality draft genome sequence of Diaporthe vaccinii, a causative agent of upright dieback and viscid rot disease in cranberry plants.</title>
        <authorList>
            <person name="Sarrasin M."/>
            <person name="Lang B.F."/>
            <person name="Burger G."/>
        </authorList>
    </citation>
    <scope>NUCLEOTIDE SEQUENCE [LARGE SCALE GENOMIC DNA]</scope>
    <source>
        <strain evidence="1 2">IS7</strain>
    </source>
</reference>
<evidence type="ECO:0000313" key="2">
    <source>
        <dbReference type="Proteomes" id="UP001600888"/>
    </source>
</evidence>
<proteinExistence type="predicted"/>
<keyword evidence="2" id="KW-1185">Reference proteome</keyword>
<evidence type="ECO:0008006" key="3">
    <source>
        <dbReference type="Google" id="ProtNLM"/>
    </source>
</evidence>
<comment type="caution">
    <text evidence="1">The sequence shown here is derived from an EMBL/GenBank/DDBJ whole genome shotgun (WGS) entry which is preliminary data.</text>
</comment>
<dbReference type="Proteomes" id="UP001600888">
    <property type="component" value="Unassembled WGS sequence"/>
</dbReference>
<name>A0ABR4DXX5_9PEZI</name>
<gene>
    <name evidence="1" type="ORF">FJTKL_02559</name>
</gene>
<evidence type="ECO:0000313" key="1">
    <source>
        <dbReference type="EMBL" id="KAL2275013.1"/>
    </source>
</evidence>
<dbReference type="EMBL" id="JBAWTH010000143">
    <property type="protein sequence ID" value="KAL2275013.1"/>
    <property type="molecule type" value="Genomic_DNA"/>
</dbReference>
<organism evidence="1 2">
    <name type="scientific">Diaporthe vaccinii</name>
    <dbReference type="NCBI Taxonomy" id="105482"/>
    <lineage>
        <taxon>Eukaryota</taxon>
        <taxon>Fungi</taxon>
        <taxon>Dikarya</taxon>
        <taxon>Ascomycota</taxon>
        <taxon>Pezizomycotina</taxon>
        <taxon>Sordariomycetes</taxon>
        <taxon>Sordariomycetidae</taxon>
        <taxon>Diaporthales</taxon>
        <taxon>Diaporthaceae</taxon>
        <taxon>Diaporthe</taxon>
        <taxon>Diaporthe eres species complex</taxon>
    </lineage>
</organism>
<sequence>MQRSLLPPLPHTHSLLYCRLLSLTSVSFSSASSTTSIRRHTTLVRQRNAAIGGRSSKEYRIKGRRNARWLTTTAGFTRSSPTITAAPSSLDLPPAIHNPHSESSTQIHPIRSYQSTDPTASPAQTALIHSVATPPNVTSIVRPEKHYLIILVIAIIPSVQPPVSRDST</sequence>
<protein>
    <recommendedName>
        <fullName evidence="3">Secreted protein</fullName>
    </recommendedName>
</protein>